<comment type="similarity">
    <text evidence="1">Belongs to the HpcH/HpaI aldolase family.</text>
</comment>
<reference evidence="5 6" key="1">
    <citation type="submission" date="2018-06" db="EMBL/GenBank/DDBJ databases">
        <title>Genomic Encyclopedia of Archaeal and Bacterial Type Strains, Phase II (KMG-II): from individual species to whole genera.</title>
        <authorList>
            <person name="Goeker M."/>
        </authorList>
    </citation>
    <scope>NUCLEOTIDE SEQUENCE [LARGE SCALE GENOMIC DNA]</scope>
    <source>
        <strain evidence="5 6">DSM 13087</strain>
    </source>
</reference>
<evidence type="ECO:0000259" key="4">
    <source>
        <dbReference type="Pfam" id="PF03328"/>
    </source>
</evidence>
<gene>
    <name evidence="5" type="ORF">LY56_03368</name>
</gene>
<dbReference type="EMBL" id="QKZQ01000027">
    <property type="protein sequence ID" value="PZX36761.1"/>
    <property type="molecule type" value="Genomic_DNA"/>
</dbReference>
<dbReference type="InterPro" id="IPR005000">
    <property type="entry name" value="Aldolase/citrate-lyase_domain"/>
</dbReference>
<dbReference type="InterPro" id="IPR015813">
    <property type="entry name" value="Pyrv/PenolPyrv_kinase-like_dom"/>
</dbReference>
<dbReference type="GO" id="GO:0005737">
    <property type="term" value="C:cytoplasm"/>
    <property type="evidence" value="ECO:0007669"/>
    <property type="project" value="TreeGrafter"/>
</dbReference>
<keyword evidence="6" id="KW-1185">Reference proteome</keyword>
<dbReference type="InterPro" id="IPR040442">
    <property type="entry name" value="Pyrv_kinase-like_dom_sf"/>
</dbReference>
<dbReference type="GO" id="GO:0016832">
    <property type="term" value="F:aldehyde-lyase activity"/>
    <property type="evidence" value="ECO:0007669"/>
    <property type="project" value="TreeGrafter"/>
</dbReference>
<evidence type="ECO:0000313" key="6">
    <source>
        <dbReference type="Proteomes" id="UP000249364"/>
    </source>
</evidence>
<dbReference type="AlphaFoldDB" id="A0A2W7PKJ2"/>
<dbReference type="SUPFAM" id="SSF51621">
    <property type="entry name" value="Phosphoenolpyruvate/pyruvate domain"/>
    <property type="match status" value="1"/>
</dbReference>
<dbReference type="InterPro" id="IPR050251">
    <property type="entry name" value="HpcH-HpaI_aldolase"/>
</dbReference>
<accession>A0A2W7PKJ2</accession>
<evidence type="ECO:0000256" key="2">
    <source>
        <dbReference type="ARBA" id="ARBA00022723"/>
    </source>
</evidence>
<dbReference type="PROSITE" id="PS51257">
    <property type="entry name" value="PROKAR_LIPOPROTEIN"/>
    <property type="match status" value="1"/>
</dbReference>
<dbReference type="Gene3D" id="3.20.20.60">
    <property type="entry name" value="Phosphoenolpyruvate-binding domains"/>
    <property type="match status" value="2"/>
</dbReference>
<dbReference type="PANTHER" id="PTHR30502:SF0">
    <property type="entry name" value="PHOSPHOENOLPYRUVATE CARBOXYLASE FAMILY PROTEIN"/>
    <property type="match status" value="1"/>
</dbReference>
<dbReference type="OrthoDB" id="9802624at2"/>
<proteinExistence type="inferred from homology"/>
<dbReference type="Pfam" id="PF03328">
    <property type="entry name" value="HpcH_HpaI"/>
    <property type="match status" value="1"/>
</dbReference>
<feature type="domain" description="HpcH/HpaI aldolase/citrate lyase" evidence="4">
    <location>
        <begin position="38"/>
        <end position="182"/>
    </location>
</feature>
<dbReference type="STRING" id="121821.GCA_001870675_01408"/>
<name>A0A2W7PKJ2_9RHOB</name>
<dbReference type="GO" id="GO:0046872">
    <property type="term" value="F:metal ion binding"/>
    <property type="evidence" value="ECO:0007669"/>
    <property type="project" value="UniProtKB-KW"/>
</dbReference>
<organism evidence="5 6">
    <name type="scientific">Roseinatronobacter thiooxidans</name>
    <dbReference type="NCBI Taxonomy" id="121821"/>
    <lineage>
        <taxon>Bacteria</taxon>
        <taxon>Pseudomonadati</taxon>
        <taxon>Pseudomonadota</taxon>
        <taxon>Alphaproteobacteria</taxon>
        <taxon>Rhodobacterales</taxon>
        <taxon>Paracoccaceae</taxon>
        <taxon>Roseinatronobacter</taxon>
    </lineage>
</organism>
<protein>
    <submittedName>
        <fullName evidence="5">4-hydroxy-2-oxoheptanedioate aldolase</fullName>
    </submittedName>
</protein>
<sequence length="225" mass="22741">MQSLKDMLGSGMPIFAVNLGGACAPLAPYLARSGAVMFIDCERTPVSISDVPALVSAAHAAGGYVMLRTESAAPAILTRYLDCGIDALVVPQVESAAACSEIVGTARDQAAGIPKAAIIVQIESTAGVAAAQDIAQAPGVDAVLLGPNDLAISMGFAGQPGHPQVQAAVTGLAAILREAAMIFGLPVTTDSVRDWALHGASLFYIPGGDLIATALTSYNEATDGH</sequence>
<evidence type="ECO:0000256" key="1">
    <source>
        <dbReference type="ARBA" id="ARBA00005568"/>
    </source>
</evidence>
<evidence type="ECO:0000313" key="5">
    <source>
        <dbReference type="EMBL" id="PZX36761.1"/>
    </source>
</evidence>
<evidence type="ECO:0000256" key="3">
    <source>
        <dbReference type="ARBA" id="ARBA00023239"/>
    </source>
</evidence>
<keyword evidence="3" id="KW-0456">Lyase</keyword>
<keyword evidence="2" id="KW-0479">Metal-binding</keyword>
<dbReference type="PANTHER" id="PTHR30502">
    <property type="entry name" value="2-KETO-3-DEOXY-L-RHAMNONATE ALDOLASE"/>
    <property type="match status" value="1"/>
</dbReference>
<comment type="caution">
    <text evidence="5">The sequence shown here is derived from an EMBL/GenBank/DDBJ whole genome shotgun (WGS) entry which is preliminary data.</text>
</comment>
<dbReference type="Proteomes" id="UP000249364">
    <property type="component" value="Unassembled WGS sequence"/>
</dbReference>